<dbReference type="InterPro" id="IPR004410">
    <property type="entry name" value="Malonyl_CoA-ACP_transAc_FabD"/>
</dbReference>
<keyword evidence="1 4" id="KW-0808">Transferase</keyword>
<dbReference type="GO" id="GO:0005829">
    <property type="term" value="C:cytosol"/>
    <property type="evidence" value="ECO:0007669"/>
    <property type="project" value="TreeGrafter"/>
</dbReference>
<dbReference type="SMART" id="SM00827">
    <property type="entry name" value="PKS_AT"/>
    <property type="match status" value="1"/>
</dbReference>
<evidence type="ECO:0000256" key="3">
    <source>
        <dbReference type="ARBA" id="ARBA00048462"/>
    </source>
</evidence>
<keyword evidence="2 4" id="KW-0012">Acyltransferase</keyword>
<comment type="caution">
    <text evidence="7">The sequence shown here is derived from an EMBL/GenBank/DDBJ whole genome shotgun (WGS) entry which is preliminary data.</text>
</comment>
<dbReference type="EC" id="2.3.1.39" evidence="4"/>
<dbReference type="SUPFAM" id="SSF52151">
    <property type="entry name" value="FabD/lysophospholipase-like"/>
    <property type="match status" value="1"/>
</dbReference>
<feature type="active site" evidence="5">
    <location>
        <position position="207"/>
    </location>
</feature>
<reference evidence="7 8" key="1">
    <citation type="submission" date="2020-08" db="EMBL/GenBank/DDBJ databases">
        <title>Bridging the membrane lipid divide: bacteria of the FCB group superphylum have the potential to synthesize archaeal ether lipids.</title>
        <authorList>
            <person name="Villanueva L."/>
            <person name="Von Meijenfeldt F.A.B."/>
            <person name="Westbye A.B."/>
            <person name="Yadav S."/>
            <person name="Hopmans E.C."/>
            <person name="Dutilh B.E."/>
            <person name="Sinninghe Damste J.S."/>
        </authorList>
    </citation>
    <scope>NUCLEOTIDE SEQUENCE [LARGE SCALE GENOMIC DNA]</scope>
    <source>
        <strain evidence="7">NIOZ-UU36</strain>
    </source>
</reference>
<dbReference type="InterPro" id="IPR024925">
    <property type="entry name" value="Malonyl_CoA-ACP_transAc"/>
</dbReference>
<dbReference type="PIRSF" id="PIRSF000446">
    <property type="entry name" value="Mct"/>
    <property type="match status" value="1"/>
</dbReference>
<evidence type="ECO:0000256" key="1">
    <source>
        <dbReference type="ARBA" id="ARBA00022679"/>
    </source>
</evidence>
<dbReference type="Gene3D" id="3.40.366.10">
    <property type="entry name" value="Malonyl-Coenzyme A Acyl Carrier Protein, domain 2"/>
    <property type="match status" value="1"/>
</dbReference>
<evidence type="ECO:0000256" key="5">
    <source>
        <dbReference type="PIRSR" id="PIRSR000446-1"/>
    </source>
</evidence>
<accession>A0A8J6NLH7</accession>
<gene>
    <name evidence="7" type="primary">fabD</name>
    <name evidence="7" type="ORF">H8E29_11100</name>
</gene>
<sequence>MNLNPSQTAFLFPGQGSQAPGMGRDLAEKYPIARDTFKEADEILGFSLSELMWSDEADQLNDTVNTQPALFVHSIAALRIFAEYAPEFRPAAVAGHSLGELSALTAAGALSFENGLRLVRRRGELMKRAGEIAPGGMAAILGLDIPTLEKVCAEASRTDEVVEVANDNCPGQVVISGAQPALERALELAKESGARRAMPLAVSIAAHSPLMAVVQAEFAEALSDALITEASLPVVGNVTALPLSTADEILADVHGQLNSRVRWTESIQYMISQGIDTFVELGSGSVLTGMLKRIDRETKGIPLGTGKDFEEFFV</sequence>
<evidence type="ECO:0000259" key="6">
    <source>
        <dbReference type="SMART" id="SM00827"/>
    </source>
</evidence>
<dbReference type="PANTHER" id="PTHR42681:SF1">
    <property type="entry name" value="MALONYL-COA-ACYL CARRIER PROTEIN TRANSACYLASE, MITOCHONDRIAL"/>
    <property type="match status" value="1"/>
</dbReference>
<dbReference type="EMBL" id="JACNJN010000123">
    <property type="protein sequence ID" value="MBC8335807.1"/>
    <property type="molecule type" value="Genomic_DNA"/>
</dbReference>
<dbReference type="SUPFAM" id="SSF55048">
    <property type="entry name" value="Probable ACP-binding domain of malonyl-CoA ACP transacylase"/>
    <property type="match status" value="1"/>
</dbReference>
<feature type="active site" evidence="5">
    <location>
        <position position="97"/>
    </location>
</feature>
<dbReference type="FunFam" id="3.30.70.250:FF:000001">
    <property type="entry name" value="Malonyl CoA-acyl carrier protein transacylase"/>
    <property type="match status" value="1"/>
</dbReference>
<dbReference type="InterPro" id="IPR016036">
    <property type="entry name" value="Malonyl_transacylase_ACP-bd"/>
</dbReference>
<evidence type="ECO:0000256" key="2">
    <source>
        <dbReference type="ARBA" id="ARBA00023315"/>
    </source>
</evidence>
<feature type="domain" description="Malonyl-CoA:ACP transacylase (MAT)" evidence="6">
    <location>
        <begin position="11"/>
        <end position="308"/>
    </location>
</feature>
<name>A0A8J6NLH7_9CHLR</name>
<dbReference type="GO" id="GO:0004314">
    <property type="term" value="F:[acyl-carrier-protein] S-malonyltransferase activity"/>
    <property type="evidence" value="ECO:0007669"/>
    <property type="project" value="UniProtKB-EC"/>
</dbReference>
<dbReference type="InterPro" id="IPR016035">
    <property type="entry name" value="Acyl_Trfase/lysoPLipase"/>
</dbReference>
<dbReference type="InterPro" id="IPR014043">
    <property type="entry name" value="Acyl_transferase_dom"/>
</dbReference>
<evidence type="ECO:0000256" key="4">
    <source>
        <dbReference type="PIRNR" id="PIRNR000446"/>
    </source>
</evidence>
<comment type="catalytic activity">
    <reaction evidence="3 4">
        <text>holo-[ACP] + malonyl-CoA = malonyl-[ACP] + CoA</text>
        <dbReference type="Rhea" id="RHEA:41792"/>
        <dbReference type="Rhea" id="RHEA-COMP:9623"/>
        <dbReference type="Rhea" id="RHEA-COMP:9685"/>
        <dbReference type="ChEBI" id="CHEBI:57287"/>
        <dbReference type="ChEBI" id="CHEBI:57384"/>
        <dbReference type="ChEBI" id="CHEBI:64479"/>
        <dbReference type="ChEBI" id="CHEBI:78449"/>
        <dbReference type="EC" id="2.3.1.39"/>
    </reaction>
</comment>
<dbReference type="Gene3D" id="3.30.70.250">
    <property type="entry name" value="Malonyl-CoA ACP transacylase, ACP-binding"/>
    <property type="match status" value="1"/>
</dbReference>
<evidence type="ECO:0000313" key="8">
    <source>
        <dbReference type="Proteomes" id="UP000614469"/>
    </source>
</evidence>
<dbReference type="Pfam" id="PF00698">
    <property type="entry name" value="Acyl_transf_1"/>
    <property type="match status" value="1"/>
</dbReference>
<proteinExistence type="inferred from homology"/>
<comment type="similarity">
    <text evidence="4">Belongs to the fabD family.</text>
</comment>
<dbReference type="NCBIfam" id="TIGR00128">
    <property type="entry name" value="fabD"/>
    <property type="match status" value="1"/>
</dbReference>
<dbReference type="InterPro" id="IPR001227">
    <property type="entry name" value="Ac_transferase_dom_sf"/>
</dbReference>
<dbReference type="AlphaFoldDB" id="A0A8J6NLH7"/>
<evidence type="ECO:0000313" key="7">
    <source>
        <dbReference type="EMBL" id="MBC8335807.1"/>
    </source>
</evidence>
<protein>
    <recommendedName>
        <fullName evidence="4">Malonyl CoA-acyl carrier protein transacylase</fullName>
        <ecNumber evidence="4">2.3.1.39</ecNumber>
    </recommendedName>
</protein>
<dbReference type="PANTHER" id="PTHR42681">
    <property type="entry name" value="MALONYL-COA-ACYL CARRIER PROTEIN TRANSACYLASE, MITOCHONDRIAL"/>
    <property type="match status" value="1"/>
</dbReference>
<dbReference type="InterPro" id="IPR050858">
    <property type="entry name" value="Mal-CoA-ACP_Trans/PKS_FabD"/>
</dbReference>
<dbReference type="Proteomes" id="UP000614469">
    <property type="component" value="Unassembled WGS sequence"/>
</dbReference>
<dbReference type="GO" id="GO:0006633">
    <property type="term" value="P:fatty acid biosynthetic process"/>
    <property type="evidence" value="ECO:0007669"/>
    <property type="project" value="TreeGrafter"/>
</dbReference>
<organism evidence="7 8">
    <name type="scientific">Candidatus Desulfolinea nitratireducens</name>
    <dbReference type="NCBI Taxonomy" id="2841698"/>
    <lineage>
        <taxon>Bacteria</taxon>
        <taxon>Bacillati</taxon>
        <taxon>Chloroflexota</taxon>
        <taxon>Anaerolineae</taxon>
        <taxon>Anaerolineales</taxon>
        <taxon>Anaerolineales incertae sedis</taxon>
        <taxon>Candidatus Desulfolinea</taxon>
    </lineage>
</organism>